<keyword evidence="4" id="KW-1185">Reference proteome</keyword>
<sequence length="180" mass="20067">MTQQQRETNGRRRPIDAAKQQTRNFTIKVRGQSFGLPVECVKTIFHVDKVTPVPLAPREIAGLANLRGRIVTALRLDRCLELDGGDRPDSKLAVCIEHNGERYALLIDETGDVVTCEEDERMVCPTHVGQQFIDATNACYRLDDDFLPILDIPALVRRLSRQSESGGRDGHSRDASRGGD</sequence>
<dbReference type="Proteomes" id="UP000245137">
    <property type="component" value="Unassembled WGS sequence"/>
</dbReference>
<reference evidence="3 4" key="1">
    <citation type="journal article" date="2018" name="Appl. Microbiol. Biotechnol.">
        <title>Co-cultivation of the strictly anaerobic methanogen Methanosarcina barkeri with aerobic methanotrophs in an oxygen-limited membrane bioreactor.</title>
        <authorList>
            <person name="In 't Zandt M.H."/>
            <person name="van den Bosch T.J.M."/>
            <person name="Rijkers R."/>
            <person name="van Kessel M.A.H.J."/>
            <person name="Jetten M.S.M."/>
            <person name="Welte C.U."/>
        </authorList>
    </citation>
    <scope>NUCLEOTIDE SEQUENCE [LARGE SCALE GENOMIC DNA]</scope>
    <source>
        <strain evidence="3 4">DSM 17706</strain>
    </source>
</reference>
<dbReference type="GO" id="GO:0007165">
    <property type="term" value="P:signal transduction"/>
    <property type="evidence" value="ECO:0007669"/>
    <property type="project" value="InterPro"/>
</dbReference>
<dbReference type="InterPro" id="IPR039315">
    <property type="entry name" value="CheW"/>
</dbReference>
<feature type="compositionally biased region" description="Basic and acidic residues" evidence="1">
    <location>
        <begin position="166"/>
        <end position="180"/>
    </location>
</feature>
<dbReference type="SMART" id="SM00260">
    <property type="entry name" value="CheW"/>
    <property type="match status" value="1"/>
</dbReference>
<dbReference type="RefSeq" id="WP_108917053.1">
    <property type="nucleotide sequence ID" value="NZ_BGJY01000001.1"/>
</dbReference>
<proteinExistence type="predicted"/>
<comment type="caution">
    <text evidence="3">The sequence shown here is derived from an EMBL/GenBank/DDBJ whole genome shotgun (WGS) entry which is preliminary data.</text>
</comment>
<protein>
    <submittedName>
        <fullName evidence="3">Chemotaxis protein CheW</fullName>
    </submittedName>
</protein>
<dbReference type="SUPFAM" id="SSF50341">
    <property type="entry name" value="CheW-like"/>
    <property type="match status" value="1"/>
</dbReference>
<dbReference type="Pfam" id="PF01584">
    <property type="entry name" value="CheW"/>
    <property type="match status" value="1"/>
</dbReference>
<dbReference type="AlphaFoldDB" id="A0A2U1SRC8"/>
<organism evidence="3 4">
    <name type="scientific">Methylosinus sporium</name>
    <dbReference type="NCBI Taxonomy" id="428"/>
    <lineage>
        <taxon>Bacteria</taxon>
        <taxon>Pseudomonadati</taxon>
        <taxon>Pseudomonadota</taxon>
        <taxon>Alphaproteobacteria</taxon>
        <taxon>Hyphomicrobiales</taxon>
        <taxon>Methylocystaceae</taxon>
        <taxon>Methylosinus</taxon>
    </lineage>
</organism>
<dbReference type="InterPro" id="IPR002545">
    <property type="entry name" value="CheW-lke_dom"/>
</dbReference>
<feature type="region of interest" description="Disordered" evidence="1">
    <location>
        <begin position="161"/>
        <end position="180"/>
    </location>
</feature>
<dbReference type="Gene3D" id="2.40.50.180">
    <property type="entry name" value="CheA-289, Domain 4"/>
    <property type="match status" value="1"/>
</dbReference>
<evidence type="ECO:0000259" key="2">
    <source>
        <dbReference type="PROSITE" id="PS50851"/>
    </source>
</evidence>
<dbReference type="PANTHER" id="PTHR22617:SF23">
    <property type="entry name" value="CHEMOTAXIS PROTEIN CHEW"/>
    <property type="match status" value="1"/>
</dbReference>
<dbReference type="InterPro" id="IPR036061">
    <property type="entry name" value="CheW-like_dom_sf"/>
</dbReference>
<dbReference type="Gene3D" id="2.30.30.40">
    <property type="entry name" value="SH3 Domains"/>
    <property type="match status" value="1"/>
</dbReference>
<evidence type="ECO:0000313" key="4">
    <source>
        <dbReference type="Proteomes" id="UP000245137"/>
    </source>
</evidence>
<evidence type="ECO:0000313" key="3">
    <source>
        <dbReference type="EMBL" id="PWB94174.1"/>
    </source>
</evidence>
<accession>A0A2U1SRC8</accession>
<feature type="domain" description="CheW-like" evidence="2">
    <location>
        <begin position="21"/>
        <end position="161"/>
    </location>
</feature>
<evidence type="ECO:0000256" key="1">
    <source>
        <dbReference type="SAM" id="MobiDB-lite"/>
    </source>
</evidence>
<dbReference type="OrthoDB" id="9794382at2"/>
<name>A0A2U1SRC8_METSR</name>
<dbReference type="GO" id="GO:0006935">
    <property type="term" value="P:chemotaxis"/>
    <property type="evidence" value="ECO:0007669"/>
    <property type="project" value="InterPro"/>
</dbReference>
<dbReference type="GO" id="GO:0005829">
    <property type="term" value="C:cytosol"/>
    <property type="evidence" value="ECO:0007669"/>
    <property type="project" value="TreeGrafter"/>
</dbReference>
<dbReference type="PANTHER" id="PTHR22617">
    <property type="entry name" value="CHEMOTAXIS SENSOR HISTIDINE KINASE-RELATED"/>
    <property type="match status" value="1"/>
</dbReference>
<dbReference type="EMBL" id="PUIV01000011">
    <property type="protein sequence ID" value="PWB94174.1"/>
    <property type="molecule type" value="Genomic_DNA"/>
</dbReference>
<dbReference type="PROSITE" id="PS50851">
    <property type="entry name" value="CHEW"/>
    <property type="match status" value="1"/>
</dbReference>
<gene>
    <name evidence="3" type="ORF">C5689_09585</name>
</gene>